<dbReference type="Proteomes" id="UP001152795">
    <property type="component" value="Unassembled WGS sequence"/>
</dbReference>
<sequence>MECLLTFARLKTIVHGIIGNALREHGSGLIEVDETNTKLRRAKPMPEINDEYNMLSKEKTIHCVSNLACHPIFFIDYIYL</sequence>
<accession>A0A6S7K9G7</accession>
<organism evidence="1 2">
    <name type="scientific">Paramuricea clavata</name>
    <name type="common">Red gorgonian</name>
    <name type="synonym">Violescent sea-whip</name>
    <dbReference type="NCBI Taxonomy" id="317549"/>
    <lineage>
        <taxon>Eukaryota</taxon>
        <taxon>Metazoa</taxon>
        <taxon>Cnidaria</taxon>
        <taxon>Anthozoa</taxon>
        <taxon>Octocorallia</taxon>
        <taxon>Malacalcyonacea</taxon>
        <taxon>Plexauridae</taxon>
        <taxon>Paramuricea</taxon>
    </lineage>
</organism>
<proteinExistence type="predicted"/>
<evidence type="ECO:0000313" key="1">
    <source>
        <dbReference type="EMBL" id="CAB4042336.1"/>
    </source>
</evidence>
<comment type="caution">
    <text evidence="1">The sequence shown here is derived from an EMBL/GenBank/DDBJ whole genome shotgun (WGS) entry which is preliminary data.</text>
</comment>
<gene>
    <name evidence="1" type="ORF">PACLA_8A030500</name>
</gene>
<name>A0A6S7K9G7_PARCT</name>
<dbReference type="OrthoDB" id="439993at2759"/>
<evidence type="ECO:0000313" key="2">
    <source>
        <dbReference type="Proteomes" id="UP001152795"/>
    </source>
</evidence>
<keyword evidence="2" id="KW-1185">Reference proteome</keyword>
<dbReference type="EMBL" id="CACRXK020029925">
    <property type="protein sequence ID" value="CAB4042336.1"/>
    <property type="molecule type" value="Genomic_DNA"/>
</dbReference>
<protein>
    <submittedName>
        <fullName evidence="1">Lupus La</fullName>
    </submittedName>
</protein>
<reference evidence="1" key="1">
    <citation type="submission" date="2020-04" db="EMBL/GenBank/DDBJ databases">
        <authorList>
            <person name="Alioto T."/>
            <person name="Alioto T."/>
            <person name="Gomez Garrido J."/>
        </authorList>
    </citation>
    <scope>NUCLEOTIDE SEQUENCE</scope>
    <source>
        <strain evidence="1">A484AB</strain>
    </source>
</reference>
<dbReference type="AlphaFoldDB" id="A0A6S7K9G7"/>